<dbReference type="EMBL" id="BPVZ01000011">
    <property type="protein sequence ID" value="GKU97512.1"/>
    <property type="molecule type" value="Genomic_DNA"/>
</dbReference>
<proteinExistence type="predicted"/>
<gene>
    <name evidence="1" type="ORF">SLEP1_g10655</name>
</gene>
<dbReference type="AlphaFoldDB" id="A0AAV5IEN0"/>
<keyword evidence="2" id="KW-1185">Reference proteome</keyword>
<dbReference type="Proteomes" id="UP001054252">
    <property type="component" value="Unassembled WGS sequence"/>
</dbReference>
<evidence type="ECO:0000313" key="1">
    <source>
        <dbReference type="EMBL" id="GKU97512.1"/>
    </source>
</evidence>
<name>A0AAV5IEN0_9ROSI</name>
<organism evidence="1 2">
    <name type="scientific">Rubroshorea leprosula</name>
    <dbReference type="NCBI Taxonomy" id="152421"/>
    <lineage>
        <taxon>Eukaryota</taxon>
        <taxon>Viridiplantae</taxon>
        <taxon>Streptophyta</taxon>
        <taxon>Embryophyta</taxon>
        <taxon>Tracheophyta</taxon>
        <taxon>Spermatophyta</taxon>
        <taxon>Magnoliopsida</taxon>
        <taxon>eudicotyledons</taxon>
        <taxon>Gunneridae</taxon>
        <taxon>Pentapetalae</taxon>
        <taxon>rosids</taxon>
        <taxon>malvids</taxon>
        <taxon>Malvales</taxon>
        <taxon>Dipterocarpaceae</taxon>
        <taxon>Rubroshorea</taxon>
    </lineage>
</organism>
<accession>A0AAV5IEN0</accession>
<sequence length="44" mass="4801">MLAGETGAKSIGRYFNAMDASRLCTFRLGSVHAQTSEAHWSEGR</sequence>
<comment type="caution">
    <text evidence="1">The sequence shown here is derived from an EMBL/GenBank/DDBJ whole genome shotgun (WGS) entry which is preliminary data.</text>
</comment>
<evidence type="ECO:0000313" key="2">
    <source>
        <dbReference type="Proteomes" id="UP001054252"/>
    </source>
</evidence>
<reference evidence="1 2" key="1">
    <citation type="journal article" date="2021" name="Commun. Biol.">
        <title>The genome of Shorea leprosula (Dipterocarpaceae) highlights the ecological relevance of drought in aseasonal tropical rainforests.</title>
        <authorList>
            <person name="Ng K.K.S."/>
            <person name="Kobayashi M.J."/>
            <person name="Fawcett J.A."/>
            <person name="Hatakeyama M."/>
            <person name="Paape T."/>
            <person name="Ng C.H."/>
            <person name="Ang C.C."/>
            <person name="Tnah L.H."/>
            <person name="Lee C.T."/>
            <person name="Nishiyama T."/>
            <person name="Sese J."/>
            <person name="O'Brien M.J."/>
            <person name="Copetti D."/>
            <person name="Mohd Noor M.I."/>
            <person name="Ong R.C."/>
            <person name="Putra M."/>
            <person name="Sireger I.Z."/>
            <person name="Indrioko S."/>
            <person name="Kosugi Y."/>
            <person name="Izuno A."/>
            <person name="Isagi Y."/>
            <person name="Lee S.L."/>
            <person name="Shimizu K.K."/>
        </authorList>
    </citation>
    <scope>NUCLEOTIDE SEQUENCE [LARGE SCALE GENOMIC DNA]</scope>
    <source>
        <strain evidence="1">214</strain>
    </source>
</reference>
<protein>
    <submittedName>
        <fullName evidence="1">Uncharacterized protein</fullName>
    </submittedName>
</protein>